<dbReference type="InterPro" id="IPR000477">
    <property type="entry name" value="RT_dom"/>
</dbReference>
<proteinExistence type="predicted"/>
<dbReference type="CDD" id="cd01647">
    <property type="entry name" value="RT_LTR"/>
    <property type="match status" value="1"/>
</dbReference>
<evidence type="ECO:0000259" key="2">
    <source>
        <dbReference type="PROSITE" id="PS50878"/>
    </source>
</evidence>
<accession>A0A388KGL3</accession>
<name>A0A388KGL3_CHABU</name>
<dbReference type="Gene3D" id="3.30.70.270">
    <property type="match status" value="1"/>
</dbReference>
<feature type="compositionally biased region" description="Basic and acidic residues" evidence="1">
    <location>
        <begin position="187"/>
        <end position="203"/>
    </location>
</feature>
<dbReference type="Gramene" id="GBG69179">
    <property type="protein sequence ID" value="GBG69179"/>
    <property type="gene ID" value="CBR_g3879"/>
</dbReference>
<dbReference type="Pfam" id="PF00078">
    <property type="entry name" value="RVT_1"/>
    <property type="match status" value="1"/>
</dbReference>
<comment type="caution">
    <text evidence="3">The sequence shown here is derived from an EMBL/GenBank/DDBJ whole genome shotgun (WGS) entry which is preliminary data.</text>
</comment>
<keyword evidence="4" id="KW-1185">Reference proteome</keyword>
<dbReference type="PANTHER" id="PTHR33064:SF37">
    <property type="entry name" value="RIBONUCLEASE H"/>
    <property type="match status" value="1"/>
</dbReference>
<feature type="compositionally biased region" description="Basic and acidic residues" evidence="1">
    <location>
        <begin position="295"/>
        <end position="323"/>
    </location>
</feature>
<feature type="compositionally biased region" description="Acidic residues" evidence="1">
    <location>
        <begin position="284"/>
        <end position="294"/>
    </location>
</feature>
<dbReference type="Proteomes" id="UP000265515">
    <property type="component" value="Unassembled WGS sequence"/>
</dbReference>
<dbReference type="PANTHER" id="PTHR33064">
    <property type="entry name" value="POL PROTEIN"/>
    <property type="match status" value="1"/>
</dbReference>
<organism evidence="3 4">
    <name type="scientific">Chara braunii</name>
    <name type="common">Braun's stonewort</name>
    <dbReference type="NCBI Taxonomy" id="69332"/>
    <lineage>
        <taxon>Eukaryota</taxon>
        <taxon>Viridiplantae</taxon>
        <taxon>Streptophyta</taxon>
        <taxon>Charophyceae</taxon>
        <taxon>Charales</taxon>
        <taxon>Characeae</taxon>
        <taxon>Chara</taxon>
    </lineage>
</organism>
<evidence type="ECO:0000313" key="4">
    <source>
        <dbReference type="Proteomes" id="UP000265515"/>
    </source>
</evidence>
<evidence type="ECO:0000256" key="1">
    <source>
        <dbReference type="SAM" id="MobiDB-lite"/>
    </source>
</evidence>
<dbReference type="InterPro" id="IPR043128">
    <property type="entry name" value="Rev_trsase/Diguanyl_cyclase"/>
</dbReference>
<feature type="region of interest" description="Disordered" evidence="1">
    <location>
        <begin position="176"/>
        <end position="323"/>
    </location>
</feature>
<dbReference type="AlphaFoldDB" id="A0A388KGL3"/>
<dbReference type="InterPro" id="IPR043502">
    <property type="entry name" value="DNA/RNA_pol_sf"/>
</dbReference>
<protein>
    <recommendedName>
        <fullName evidence="2">Reverse transcriptase domain-containing protein</fullName>
    </recommendedName>
</protein>
<dbReference type="EMBL" id="BFEA01000111">
    <property type="protein sequence ID" value="GBG69179.1"/>
    <property type="molecule type" value="Genomic_DNA"/>
</dbReference>
<dbReference type="InterPro" id="IPR051320">
    <property type="entry name" value="Viral_Replic_Matur_Polypro"/>
</dbReference>
<evidence type="ECO:0000313" key="3">
    <source>
        <dbReference type="EMBL" id="GBG69179.1"/>
    </source>
</evidence>
<dbReference type="PROSITE" id="PS50878">
    <property type="entry name" value="RT_POL"/>
    <property type="match status" value="1"/>
</dbReference>
<gene>
    <name evidence="3" type="ORF">CBR_g3879</name>
</gene>
<sequence length="724" mass="82864">MWVCRVDSLKMTGGNADPANSNAGDRRNDILELARAIREADNQKAQLPKVQVPLFDGTNASAWAEKFEQLGSCCEWSSEKMLQMVKRYCMVEYKEEVSELVQASRDWSDFKAKLLDKYQLGDQQLDLADLRKEDREKEGVSADKDQAIYKTLTDMRNMMVDMEEERLRLQVMMVQTKGGKRKGKAPVVEKEAEAEVEVEDKALGRPRKWGRPRDGQGGLNDVSAPPPGSPSAGRLMATTVLSRPAFKRPATAGLPQTRRARRPSRPRAAPEEGPSQPRETETILIEEDDGEEDELLRAEDERQAKQRVMEREPETGKADAGEGELKKKKQVYTIPVEQGLDTEQIVDWILESRRDLFTLKEFLAAQARTFFRGGRLGVGAKRKYNRVGEKARPVLVLITQEEEVYYKEEREWIRMRKEESVKAPCRLMEERIKNTIIGEEESLTEKEVDFLVIVMKKTHLAYAFDDDERRRLDVDMVPMIRIHMVPHEPWNIRGPRYPNPDDHRIVVEYLDGKIRTKVVDYSYGPYASPWFCFIKPSGVLRWVQNLQRLNSVTVRDAGGLPHADQLSESCAGRPIITLIDLYSGYDQFPLYTADRPMTAMHTPRGLIHMCAAPQGWTNAVAIVQRYMMRVMQPLCPDVTSPYIDDLAIPRPRVKDETEVLPGVRKFVWEHVRNVENVLSKLKEYNLTVSGVKSRHCMSKATILGFLCDEKGRRPDSKKTNKILE</sequence>
<feature type="domain" description="Reverse transcriptase" evidence="2">
    <location>
        <begin position="514"/>
        <end position="707"/>
    </location>
</feature>
<dbReference type="SUPFAM" id="SSF56672">
    <property type="entry name" value="DNA/RNA polymerases"/>
    <property type="match status" value="1"/>
</dbReference>
<dbReference type="Gene3D" id="3.10.10.10">
    <property type="entry name" value="HIV Type 1 Reverse Transcriptase, subunit A, domain 1"/>
    <property type="match status" value="1"/>
</dbReference>
<reference evidence="3 4" key="1">
    <citation type="journal article" date="2018" name="Cell">
        <title>The Chara Genome: Secondary Complexity and Implications for Plant Terrestrialization.</title>
        <authorList>
            <person name="Nishiyama T."/>
            <person name="Sakayama H."/>
            <person name="Vries J.D."/>
            <person name="Buschmann H."/>
            <person name="Saint-Marcoux D."/>
            <person name="Ullrich K.K."/>
            <person name="Haas F.B."/>
            <person name="Vanderstraeten L."/>
            <person name="Becker D."/>
            <person name="Lang D."/>
            <person name="Vosolsobe S."/>
            <person name="Rombauts S."/>
            <person name="Wilhelmsson P.K.I."/>
            <person name="Janitza P."/>
            <person name="Kern R."/>
            <person name="Heyl A."/>
            <person name="Rumpler F."/>
            <person name="Villalobos L.I.A.C."/>
            <person name="Clay J.M."/>
            <person name="Skokan R."/>
            <person name="Toyoda A."/>
            <person name="Suzuki Y."/>
            <person name="Kagoshima H."/>
            <person name="Schijlen E."/>
            <person name="Tajeshwar N."/>
            <person name="Catarino B."/>
            <person name="Hetherington A.J."/>
            <person name="Saltykova A."/>
            <person name="Bonnot C."/>
            <person name="Breuninger H."/>
            <person name="Symeonidi A."/>
            <person name="Radhakrishnan G.V."/>
            <person name="Van Nieuwerburgh F."/>
            <person name="Deforce D."/>
            <person name="Chang C."/>
            <person name="Karol K.G."/>
            <person name="Hedrich R."/>
            <person name="Ulvskov P."/>
            <person name="Glockner G."/>
            <person name="Delwiche C.F."/>
            <person name="Petrasek J."/>
            <person name="Van de Peer Y."/>
            <person name="Friml J."/>
            <person name="Beilby M."/>
            <person name="Dolan L."/>
            <person name="Kohara Y."/>
            <person name="Sugano S."/>
            <person name="Fujiyama A."/>
            <person name="Delaux P.-M."/>
            <person name="Quint M."/>
            <person name="TheiBen G."/>
            <person name="Hagemann M."/>
            <person name="Harholt J."/>
            <person name="Dunand C."/>
            <person name="Zachgo S."/>
            <person name="Langdale J."/>
            <person name="Maumus F."/>
            <person name="Straeten D.V.D."/>
            <person name="Gould S.B."/>
            <person name="Rensing S.A."/>
        </authorList>
    </citation>
    <scope>NUCLEOTIDE SEQUENCE [LARGE SCALE GENOMIC DNA]</scope>
    <source>
        <strain evidence="3 4">S276</strain>
    </source>
</reference>